<organism evidence="3 4">
    <name type="scientific">Elliptochloris bilobata</name>
    <dbReference type="NCBI Taxonomy" id="381761"/>
    <lineage>
        <taxon>Eukaryota</taxon>
        <taxon>Viridiplantae</taxon>
        <taxon>Chlorophyta</taxon>
        <taxon>core chlorophytes</taxon>
        <taxon>Trebouxiophyceae</taxon>
        <taxon>Trebouxiophyceae incertae sedis</taxon>
        <taxon>Elliptochloris clade</taxon>
        <taxon>Elliptochloris</taxon>
    </lineage>
</organism>
<dbReference type="InterPro" id="IPR002625">
    <property type="entry name" value="Smr_dom"/>
</dbReference>
<dbReference type="EMBL" id="JALJOU010000002">
    <property type="protein sequence ID" value="KAK9846019.1"/>
    <property type="molecule type" value="Genomic_DNA"/>
</dbReference>
<comment type="caution">
    <text evidence="3">The sequence shown here is derived from an EMBL/GenBank/DDBJ whole genome shotgun (WGS) entry which is preliminary data.</text>
</comment>
<dbReference type="InterPro" id="IPR036063">
    <property type="entry name" value="Smr_dom_sf"/>
</dbReference>
<dbReference type="Gene3D" id="3.30.1370.110">
    <property type="match status" value="1"/>
</dbReference>
<dbReference type="PANTHER" id="PTHR47812:SF2">
    <property type="entry name" value="SMR (SMALL MUTS RELATED) DOMAIN-CONTAINING PROTEIN"/>
    <property type="match status" value="1"/>
</dbReference>
<protein>
    <recommendedName>
        <fullName evidence="2">Smr domain-containing protein</fullName>
    </recommendedName>
</protein>
<accession>A0AAW1SI32</accession>
<dbReference type="InterPro" id="IPR035979">
    <property type="entry name" value="RBD_domain_sf"/>
</dbReference>
<evidence type="ECO:0000313" key="3">
    <source>
        <dbReference type="EMBL" id="KAK9846019.1"/>
    </source>
</evidence>
<dbReference type="GO" id="GO:0003676">
    <property type="term" value="F:nucleic acid binding"/>
    <property type="evidence" value="ECO:0007669"/>
    <property type="project" value="InterPro"/>
</dbReference>
<name>A0AAW1SI32_9CHLO</name>
<keyword evidence="4" id="KW-1185">Reference proteome</keyword>
<dbReference type="SUPFAM" id="SSF54928">
    <property type="entry name" value="RNA-binding domain, RBD"/>
    <property type="match status" value="1"/>
</dbReference>
<evidence type="ECO:0000259" key="2">
    <source>
        <dbReference type="PROSITE" id="PS50828"/>
    </source>
</evidence>
<sequence>MLQAARHSDRALWRLHNAQAWQQFSMQHLTEAAEGPALSDDITAAPPAAPAEAALPLSGQDALHSPAESSGQSPARDGVWQIGVQAGGSRGKLSDRGEMNRCVMRRDLQRFFTGLNVKEADIRMQLDTEYMPVAFLVNFASEQDVQRALEREGRSLGTKEVKMWRNLIKAPPITDTLGPRNSFGRFLIASNLPEETRAQEVHRFFQGFDMMTNSVVEMRDFSTHNRNLVGERIRSVAHRAVVGTAIDEGEWTDPPKPGPVYVVRFETAEEASRATMSALAAEHPWAPPDMLQDVLLAVAGDAAAAMWLLAEMQPATQSLARRAALAFAAGNHSEARAAAVEAATVRRVAVRAHAAAAAAIEHANNQGRGLAADTLDLHGLHIGEALDALERRLALLEAVPAAAAPGAVPAELRVVVGRGRHSSGGEAALARVVDNHLAAGGRQHRRTGGSVLVRLRPAS</sequence>
<dbReference type="Gene3D" id="3.30.70.330">
    <property type="match status" value="1"/>
</dbReference>
<dbReference type="Proteomes" id="UP001445335">
    <property type="component" value="Unassembled WGS sequence"/>
</dbReference>
<dbReference type="InterPro" id="IPR012677">
    <property type="entry name" value="Nucleotide-bd_a/b_plait_sf"/>
</dbReference>
<evidence type="ECO:0000313" key="4">
    <source>
        <dbReference type="Proteomes" id="UP001445335"/>
    </source>
</evidence>
<reference evidence="3 4" key="1">
    <citation type="journal article" date="2024" name="Nat. Commun.">
        <title>Phylogenomics reveals the evolutionary origins of lichenization in chlorophyte algae.</title>
        <authorList>
            <person name="Puginier C."/>
            <person name="Libourel C."/>
            <person name="Otte J."/>
            <person name="Skaloud P."/>
            <person name="Haon M."/>
            <person name="Grisel S."/>
            <person name="Petersen M."/>
            <person name="Berrin J.G."/>
            <person name="Delaux P.M."/>
            <person name="Dal Grande F."/>
            <person name="Keller J."/>
        </authorList>
    </citation>
    <scope>NUCLEOTIDE SEQUENCE [LARGE SCALE GENOMIC DNA]</scope>
    <source>
        <strain evidence="3 4">SAG 245.80</strain>
    </source>
</reference>
<evidence type="ECO:0000256" key="1">
    <source>
        <dbReference type="SAM" id="MobiDB-lite"/>
    </source>
</evidence>
<proteinExistence type="predicted"/>
<dbReference type="SUPFAM" id="SSF160443">
    <property type="entry name" value="SMR domain-like"/>
    <property type="match status" value="1"/>
</dbReference>
<dbReference type="AlphaFoldDB" id="A0AAW1SI32"/>
<feature type="region of interest" description="Disordered" evidence="1">
    <location>
        <begin position="56"/>
        <end position="77"/>
    </location>
</feature>
<dbReference type="PROSITE" id="PS50828">
    <property type="entry name" value="SMR"/>
    <property type="match status" value="1"/>
</dbReference>
<feature type="domain" description="Smr" evidence="2">
    <location>
        <begin position="375"/>
        <end position="456"/>
    </location>
</feature>
<gene>
    <name evidence="3" type="ORF">WJX81_008534</name>
</gene>
<dbReference type="SMART" id="SM00463">
    <property type="entry name" value="SMR"/>
    <property type="match status" value="1"/>
</dbReference>
<dbReference type="PANTHER" id="PTHR47812">
    <property type="entry name" value="SMR (SMALL MUTS RELATED) DOMAIN-CONTAINING PROTEIN"/>
    <property type="match status" value="1"/>
</dbReference>